<dbReference type="PANTHER" id="PTHR13608">
    <property type="entry name" value="ARMADILLO-LIKE HELICAL DOMAIN-CONTAINING PROTEIN 3"/>
    <property type="match status" value="1"/>
</dbReference>
<dbReference type="InterPro" id="IPR039868">
    <property type="entry name" value="ARMD3-like"/>
</dbReference>
<protein>
    <recommendedName>
        <fullName evidence="5">Armadillo-like helical domain-containing protein</fullName>
    </recommendedName>
</protein>
<evidence type="ECO:0000256" key="4">
    <source>
        <dbReference type="ARBA" id="ARBA00023136"/>
    </source>
</evidence>
<dbReference type="EMBL" id="ML977355">
    <property type="protein sequence ID" value="KAF2107274.1"/>
    <property type="molecule type" value="Genomic_DNA"/>
</dbReference>
<gene>
    <name evidence="6" type="ORF">BDV96DRAFT_506423</name>
</gene>
<evidence type="ECO:0000259" key="5">
    <source>
        <dbReference type="SMART" id="SM01158"/>
    </source>
</evidence>
<evidence type="ECO:0000256" key="3">
    <source>
        <dbReference type="ARBA" id="ARBA00022989"/>
    </source>
</evidence>
<keyword evidence="2" id="KW-0812">Transmembrane</keyword>
<dbReference type="GO" id="GO:0016020">
    <property type="term" value="C:membrane"/>
    <property type="evidence" value="ECO:0007669"/>
    <property type="project" value="UniProtKB-SubCell"/>
</dbReference>
<accession>A0A6A5YKN7</accession>
<keyword evidence="4" id="KW-0472">Membrane</keyword>
<evidence type="ECO:0000256" key="2">
    <source>
        <dbReference type="ARBA" id="ARBA00022692"/>
    </source>
</evidence>
<evidence type="ECO:0000256" key="1">
    <source>
        <dbReference type="ARBA" id="ARBA00004370"/>
    </source>
</evidence>
<dbReference type="GO" id="GO:0005829">
    <property type="term" value="C:cytosol"/>
    <property type="evidence" value="ECO:0007669"/>
    <property type="project" value="TreeGrafter"/>
</dbReference>
<sequence>MEPSPLTQVSRPDIFQPKIVGLYESLFREDDEDLELSEGFWEEFFLLRPDPQGLKRLLSTLGPDDMLHSQAHSQQLVLRAIMRVKQSKGPADEIALETLTVFLDAALSKKYTNPSSDIISVLAGLHDADAVLSDLVATLDAVIRNGRSLSLRAKAIRTALSLTATAFGTGLPSYFTHRDLFPSLMKYIQDCEDNAQILPALYFLGLLVNYNKFEFQNPYRLRLDDFVNDAIIQKMVTGFGVTCSTLRDAYVAVQDDLPEGWTLGSTLNYIGLGVLAPGSRPSTPVPAPDEAKSLFAALPGPEIGSLLSIYDFANANRVFCFNMVTLSAPKKGEASALSSFLSLTSYLFQHAHRSTRSSLYTYLSLFILQILVEDQILVKRLCSDESKIPVRLCRQRQPFLPLVKGDRVATSIILDVLVDGINHNLRRRLDADLYIHTLGVLLRILSYLSRAKVRVVYHWSELWRTLLSFVRFLSTYADDVKSIYRHSDMIDSLVNVLAFALSSGENFLPDPASYDDLFYKLVETGDILAKFRDAFGLASRTGRNPIQTLINVSSHYHSLLDGGEGKMKSKNLSPREVSTVIKQGYDTLSIEASEDLDRWEKFREADSKTPLKKIARVVVDDAKALVEE</sequence>
<keyword evidence="7" id="KW-1185">Reference proteome</keyword>
<dbReference type="OrthoDB" id="2012278at2759"/>
<keyword evidence="3" id="KW-1133">Transmembrane helix</keyword>
<name>A0A6A5YKN7_9PLEO</name>
<organism evidence="6 7">
    <name type="scientific">Lophiotrema nucula</name>
    <dbReference type="NCBI Taxonomy" id="690887"/>
    <lineage>
        <taxon>Eukaryota</taxon>
        <taxon>Fungi</taxon>
        <taxon>Dikarya</taxon>
        <taxon>Ascomycota</taxon>
        <taxon>Pezizomycotina</taxon>
        <taxon>Dothideomycetes</taxon>
        <taxon>Pleosporomycetidae</taxon>
        <taxon>Pleosporales</taxon>
        <taxon>Lophiotremataceae</taxon>
        <taxon>Lophiotrema</taxon>
    </lineage>
</organism>
<proteinExistence type="predicted"/>
<dbReference type="AlphaFoldDB" id="A0A6A5YKN7"/>
<evidence type="ECO:0000313" key="6">
    <source>
        <dbReference type="EMBL" id="KAF2107274.1"/>
    </source>
</evidence>
<dbReference type="Pfam" id="PF08427">
    <property type="entry name" value="ARMH3_C"/>
    <property type="match status" value="1"/>
</dbReference>
<dbReference type="SMART" id="SM01158">
    <property type="entry name" value="DUF1741"/>
    <property type="match status" value="1"/>
</dbReference>
<dbReference type="InterPro" id="IPR013636">
    <property type="entry name" value="ARMH3_C"/>
</dbReference>
<reference evidence="6" key="1">
    <citation type="journal article" date="2020" name="Stud. Mycol.">
        <title>101 Dothideomycetes genomes: a test case for predicting lifestyles and emergence of pathogens.</title>
        <authorList>
            <person name="Haridas S."/>
            <person name="Albert R."/>
            <person name="Binder M."/>
            <person name="Bloem J."/>
            <person name="Labutti K."/>
            <person name="Salamov A."/>
            <person name="Andreopoulos B."/>
            <person name="Baker S."/>
            <person name="Barry K."/>
            <person name="Bills G."/>
            <person name="Bluhm B."/>
            <person name="Cannon C."/>
            <person name="Castanera R."/>
            <person name="Culley D."/>
            <person name="Daum C."/>
            <person name="Ezra D."/>
            <person name="Gonzalez J."/>
            <person name="Henrissat B."/>
            <person name="Kuo A."/>
            <person name="Liang C."/>
            <person name="Lipzen A."/>
            <person name="Lutzoni F."/>
            <person name="Magnuson J."/>
            <person name="Mondo S."/>
            <person name="Nolan M."/>
            <person name="Ohm R."/>
            <person name="Pangilinan J."/>
            <person name="Park H.-J."/>
            <person name="Ramirez L."/>
            <person name="Alfaro M."/>
            <person name="Sun H."/>
            <person name="Tritt A."/>
            <person name="Yoshinaga Y."/>
            <person name="Zwiers L.-H."/>
            <person name="Turgeon B."/>
            <person name="Goodwin S."/>
            <person name="Spatafora J."/>
            <person name="Crous P."/>
            <person name="Grigoriev I."/>
        </authorList>
    </citation>
    <scope>NUCLEOTIDE SEQUENCE</scope>
    <source>
        <strain evidence="6">CBS 627.86</strain>
    </source>
</reference>
<comment type="subcellular location">
    <subcellularLocation>
        <location evidence="1">Membrane</location>
    </subcellularLocation>
</comment>
<dbReference type="PANTHER" id="PTHR13608:SF3">
    <property type="entry name" value="ARMADILLO-LIKE HELICAL DOMAIN-CONTAINING PROTEIN 3"/>
    <property type="match status" value="1"/>
</dbReference>
<evidence type="ECO:0000313" key="7">
    <source>
        <dbReference type="Proteomes" id="UP000799770"/>
    </source>
</evidence>
<dbReference type="Proteomes" id="UP000799770">
    <property type="component" value="Unassembled WGS sequence"/>
</dbReference>
<feature type="domain" description="Armadillo-like helical" evidence="5">
    <location>
        <begin position="401"/>
        <end position="626"/>
    </location>
</feature>